<dbReference type="GO" id="GO:0005886">
    <property type="term" value="C:plasma membrane"/>
    <property type="evidence" value="ECO:0007669"/>
    <property type="project" value="TreeGrafter"/>
</dbReference>
<evidence type="ECO:0000256" key="5">
    <source>
        <dbReference type="ARBA" id="ARBA00022692"/>
    </source>
</evidence>
<dbReference type="PROSITE" id="PS00449">
    <property type="entry name" value="ATPASE_A"/>
    <property type="match status" value="1"/>
</dbReference>
<protein>
    <submittedName>
        <fullName evidence="13">F0F1 ATP synthase subunit A</fullName>
    </submittedName>
</protein>
<evidence type="ECO:0000313" key="13">
    <source>
        <dbReference type="EMBL" id="ATG97828.1"/>
    </source>
</evidence>
<feature type="transmembrane region" description="Helical" evidence="12">
    <location>
        <begin position="107"/>
        <end position="127"/>
    </location>
</feature>
<evidence type="ECO:0000256" key="3">
    <source>
        <dbReference type="ARBA" id="ARBA00022448"/>
    </source>
</evidence>
<comment type="subcellular location">
    <subcellularLocation>
        <location evidence="1">Membrane</location>
        <topology evidence="1">Multi-pass membrane protein</topology>
    </subcellularLocation>
</comment>
<dbReference type="GO" id="GO:0045259">
    <property type="term" value="C:proton-transporting ATP synthase complex"/>
    <property type="evidence" value="ECO:0007669"/>
    <property type="project" value="UniProtKB-KW"/>
</dbReference>
<evidence type="ECO:0000256" key="1">
    <source>
        <dbReference type="ARBA" id="ARBA00004141"/>
    </source>
</evidence>
<dbReference type="PANTHER" id="PTHR42823:SF3">
    <property type="entry name" value="ATP SYNTHASE SUBUNIT A, CHLOROPLASTIC"/>
    <property type="match status" value="1"/>
</dbReference>
<evidence type="ECO:0000256" key="11">
    <source>
        <dbReference type="SAM" id="MobiDB-lite"/>
    </source>
</evidence>
<dbReference type="InterPro" id="IPR045082">
    <property type="entry name" value="ATP_syn_F0_a_bact/chloroplast"/>
</dbReference>
<dbReference type="PANTHER" id="PTHR42823">
    <property type="entry name" value="ATP SYNTHASE SUBUNIT A, CHLOROPLASTIC"/>
    <property type="match status" value="1"/>
</dbReference>
<reference evidence="13 14" key="1">
    <citation type="submission" date="2017-09" db="EMBL/GenBank/DDBJ databases">
        <title>SPAdes assembly of the Mesoplasma lactucae genome.</title>
        <authorList>
            <person name="Knight T.F."/>
            <person name="Rubinstein R."/>
            <person name="Citino T."/>
        </authorList>
    </citation>
    <scope>NUCLEOTIDE SEQUENCE [LARGE SCALE GENOMIC DNA]</scope>
    <source>
        <strain evidence="13 14">831-C4</strain>
    </source>
</reference>
<feature type="transmembrane region" description="Helical" evidence="12">
    <location>
        <begin position="19"/>
        <end position="38"/>
    </location>
</feature>
<dbReference type="Proteomes" id="UP000232227">
    <property type="component" value="Chromosome"/>
</dbReference>
<feature type="compositionally biased region" description="Basic residues" evidence="11">
    <location>
        <begin position="278"/>
        <end position="292"/>
    </location>
</feature>
<dbReference type="SUPFAM" id="SSF81336">
    <property type="entry name" value="F1F0 ATP synthase subunit A"/>
    <property type="match status" value="1"/>
</dbReference>
<evidence type="ECO:0000256" key="12">
    <source>
        <dbReference type="SAM" id="Phobius"/>
    </source>
</evidence>
<dbReference type="InterPro" id="IPR023011">
    <property type="entry name" value="ATP_synth_F0_asu_AS"/>
</dbReference>
<keyword evidence="5 12" id="KW-0812">Transmembrane</keyword>
<dbReference type="AlphaFoldDB" id="A0A291ISX0"/>
<gene>
    <name evidence="13" type="ORF">CP520_02855</name>
</gene>
<dbReference type="CDD" id="cd00310">
    <property type="entry name" value="ATP-synt_Fo_a_6"/>
    <property type="match status" value="1"/>
</dbReference>
<accession>A0A291ISX0</accession>
<evidence type="ECO:0000256" key="2">
    <source>
        <dbReference type="ARBA" id="ARBA00006810"/>
    </source>
</evidence>
<dbReference type="OrthoDB" id="9789241at2"/>
<evidence type="ECO:0000256" key="9">
    <source>
        <dbReference type="ARBA" id="ARBA00023136"/>
    </source>
</evidence>
<evidence type="ECO:0000256" key="7">
    <source>
        <dbReference type="ARBA" id="ARBA00022989"/>
    </source>
</evidence>
<keyword evidence="9 12" id="KW-0472">Membrane</keyword>
<name>A0A291ISX0_9MOLU</name>
<feature type="transmembrane region" description="Helical" evidence="12">
    <location>
        <begin position="158"/>
        <end position="179"/>
    </location>
</feature>
<dbReference type="NCBIfam" id="NF004485">
    <property type="entry name" value="PRK05815.3-3"/>
    <property type="match status" value="1"/>
</dbReference>
<sequence length="299" mass="34296">MGSLGDTIKNNYNVWTPQFMSIIFTALIISLICLLYNVKIRNHDKNGGQMSGFLVLMEMYITFCENLVVSSMGKKYRKLTPYAMYITMYIFVSCILSLLGIESLATTYTVALSMALVTFFSIYYFGFKYQKWGYFKRYVNPIEILTQFSPLISLSFRLFGNMLGGAVILGLLYALFINIQAGFDGSGNVVGRIYNEVENANGDKVLYDQTWNYQYIYFWAGFNIFTTLFAPWIHMYFDLFDGGIQALVFAMLTFSYWQEAMGEDKEDDKAEALERDSTKKHKLGHKIGHKKDKAVQVAL</sequence>
<dbReference type="InterPro" id="IPR000568">
    <property type="entry name" value="ATP_synth_F0_asu"/>
</dbReference>
<dbReference type="EMBL" id="CP023668">
    <property type="protein sequence ID" value="ATG97828.1"/>
    <property type="molecule type" value="Genomic_DNA"/>
</dbReference>
<feature type="transmembrane region" description="Helical" evidence="12">
    <location>
        <begin position="215"/>
        <end position="232"/>
    </location>
</feature>
<dbReference type="KEGG" id="mlac:CP520_02855"/>
<dbReference type="InterPro" id="IPR035908">
    <property type="entry name" value="F0_ATP_A_sf"/>
</dbReference>
<evidence type="ECO:0000256" key="6">
    <source>
        <dbReference type="ARBA" id="ARBA00022781"/>
    </source>
</evidence>
<dbReference type="GO" id="GO:0046933">
    <property type="term" value="F:proton-transporting ATP synthase activity, rotational mechanism"/>
    <property type="evidence" value="ECO:0007669"/>
    <property type="project" value="TreeGrafter"/>
</dbReference>
<keyword evidence="7 12" id="KW-1133">Transmembrane helix</keyword>
<dbReference type="Pfam" id="PF00119">
    <property type="entry name" value="ATP-synt_A"/>
    <property type="match status" value="1"/>
</dbReference>
<keyword evidence="14" id="KW-1185">Reference proteome</keyword>
<comment type="similarity">
    <text evidence="2">Belongs to the ATPase A chain family.</text>
</comment>
<keyword evidence="3" id="KW-0813">Transport</keyword>
<dbReference type="Gene3D" id="1.20.120.220">
    <property type="entry name" value="ATP synthase, F0 complex, subunit A"/>
    <property type="match status" value="1"/>
</dbReference>
<dbReference type="GO" id="GO:0042777">
    <property type="term" value="P:proton motive force-driven plasma membrane ATP synthesis"/>
    <property type="evidence" value="ECO:0007669"/>
    <property type="project" value="TreeGrafter"/>
</dbReference>
<proteinExistence type="inferred from homology"/>
<feature type="compositionally biased region" description="Basic and acidic residues" evidence="11">
    <location>
        <begin position="267"/>
        <end position="277"/>
    </location>
</feature>
<keyword evidence="4" id="KW-0138">CF(0)</keyword>
<evidence type="ECO:0000256" key="4">
    <source>
        <dbReference type="ARBA" id="ARBA00022547"/>
    </source>
</evidence>
<evidence type="ECO:0000256" key="8">
    <source>
        <dbReference type="ARBA" id="ARBA00023065"/>
    </source>
</evidence>
<evidence type="ECO:0000256" key="10">
    <source>
        <dbReference type="ARBA" id="ARBA00023310"/>
    </source>
</evidence>
<keyword evidence="6" id="KW-0375">Hydrogen ion transport</keyword>
<feature type="transmembrane region" description="Helical" evidence="12">
    <location>
        <begin position="82"/>
        <end position="101"/>
    </location>
</feature>
<keyword evidence="8" id="KW-0406">Ion transport</keyword>
<keyword evidence="10" id="KW-0066">ATP synthesis</keyword>
<evidence type="ECO:0000313" key="14">
    <source>
        <dbReference type="Proteomes" id="UP000232227"/>
    </source>
</evidence>
<feature type="region of interest" description="Disordered" evidence="11">
    <location>
        <begin position="267"/>
        <end position="299"/>
    </location>
</feature>
<organism evidence="13 14">
    <name type="scientific">Mesoplasma lactucae ATCC 49193</name>
    <dbReference type="NCBI Taxonomy" id="81460"/>
    <lineage>
        <taxon>Bacteria</taxon>
        <taxon>Bacillati</taxon>
        <taxon>Mycoplasmatota</taxon>
        <taxon>Mollicutes</taxon>
        <taxon>Entomoplasmatales</taxon>
        <taxon>Entomoplasmataceae</taxon>
        <taxon>Mesoplasma</taxon>
    </lineage>
</organism>